<dbReference type="InterPro" id="IPR018499">
    <property type="entry name" value="Tetraspanin/Peripherin"/>
</dbReference>
<accession>A0AA89C3C0</accession>
<dbReference type="GO" id="GO:0016020">
    <property type="term" value="C:membrane"/>
    <property type="evidence" value="ECO:0007669"/>
    <property type="project" value="UniProtKB-SubCell"/>
</dbReference>
<evidence type="ECO:0000256" key="4">
    <source>
        <dbReference type="ARBA" id="ARBA00023136"/>
    </source>
</evidence>
<evidence type="ECO:0000256" key="3">
    <source>
        <dbReference type="ARBA" id="ARBA00022989"/>
    </source>
</evidence>
<evidence type="ECO:0000256" key="5">
    <source>
        <dbReference type="SAM" id="Phobius"/>
    </source>
</evidence>
<comment type="caution">
    <text evidence="6">The sequence shown here is derived from an EMBL/GenBank/DDBJ whole genome shotgun (WGS) entry which is preliminary data.</text>
</comment>
<dbReference type="Pfam" id="PF00335">
    <property type="entry name" value="Tetraspanin"/>
    <property type="match status" value="1"/>
</dbReference>
<sequence>MKNGPILSIYIVCLILIFLLMFAAGIVAALFQGQLESTTKTNMQSAIKNNYGNNIASSSENKRITESWDFFQNRLQCCAVEDYGYTLYRQSHWFSQTNPNVRIQVTGVQSVYNQNPSYNTGTNYNTNYGYHNPDHVVQFIPESCCKNQGTFKTGDWKRFCQSNKFGPPAIVGQRHNNYAMNFKGCYTAAKEFVKDSGAIIIALGFLFAALLVLALVLSIAFWLLLRKTPRHHPVARNDYPVAKEMQNL</sequence>
<dbReference type="PANTHER" id="PTHR19282:SF452">
    <property type="entry name" value="LD03691P"/>
    <property type="match status" value="1"/>
</dbReference>
<gene>
    <name evidence="6" type="ORF">FSP39_024917</name>
</gene>
<reference evidence="6" key="1">
    <citation type="submission" date="2019-08" db="EMBL/GenBank/DDBJ databases">
        <title>The improved chromosome-level genome for the pearl oyster Pinctada fucata martensii using PacBio sequencing and Hi-C.</title>
        <authorList>
            <person name="Zheng Z."/>
        </authorList>
    </citation>
    <scope>NUCLEOTIDE SEQUENCE</scope>
    <source>
        <strain evidence="6">ZZ-2019</strain>
        <tissue evidence="6">Adductor muscle</tissue>
    </source>
</reference>
<evidence type="ECO:0000313" key="7">
    <source>
        <dbReference type="Proteomes" id="UP001186944"/>
    </source>
</evidence>
<evidence type="ECO:0000256" key="1">
    <source>
        <dbReference type="ARBA" id="ARBA00004141"/>
    </source>
</evidence>
<keyword evidence="7" id="KW-1185">Reference proteome</keyword>
<evidence type="ECO:0000313" key="6">
    <source>
        <dbReference type="EMBL" id="KAK3104161.1"/>
    </source>
</evidence>
<feature type="transmembrane region" description="Helical" evidence="5">
    <location>
        <begin position="7"/>
        <end position="31"/>
    </location>
</feature>
<protein>
    <submittedName>
        <fullName evidence="6">Uncharacterized protein</fullName>
    </submittedName>
</protein>
<proteinExistence type="predicted"/>
<dbReference type="EMBL" id="VSWD01000005">
    <property type="protein sequence ID" value="KAK3104161.1"/>
    <property type="molecule type" value="Genomic_DNA"/>
</dbReference>
<evidence type="ECO:0000256" key="2">
    <source>
        <dbReference type="ARBA" id="ARBA00022692"/>
    </source>
</evidence>
<organism evidence="6 7">
    <name type="scientific">Pinctada imbricata</name>
    <name type="common">Atlantic pearl-oyster</name>
    <name type="synonym">Pinctada martensii</name>
    <dbReference type="NCBI Taxonomy" id="66713"/>
    <lineage>
        <taxon>Eukaryota</taxon>
        <taxon>Metazoa</taxon>
        <taxon>Spiralia</taxon>
        <taxon>Lophotrochozoa</taxon>
        <taxon>Mollusca</taxon>
        <taxon>Bivalvia</taxon>
        <taxon>Autobranchia</taxon>
        <taxon>Pteriomorphia</taxon>
        <taxon>Pterioida</taxon>
        <taxon>Pterioidea</taxon>
        <taxon>Pteriidae</taxon>
        <taxon>Pinctada</taxon>
    </lineage>
</organism>
<keyword evidence="4 5" id="KW-0472">Membrane</keyword>
<keyword evidence="2 5" id="KW-0812">Transmembrane</keyword>
<keyword evidence="3 5" id="KW-1133">Transmembrane helix</keyword>
<dbReference type="InterPro" id="IPR008952">
    <property type="entry name" value="Tetraspanin_EC2_sf"/>
</dbReference>
<comment type="subcellular location">
    <subcellularLocation>
        <location evidence="1">Membrane</location>
        <topology evidence="1">Multi-pass membrane protein</topology>
    </subcellularLocation>
</comment>
<dbReference type="Gene3D" id="1.10.1450.10">
    <property type="entry name" value="Tetraspanin"/>
    <property type="match status" value="1"/>
</dbReference>
<name>A0AA89C3C0_PINIB</name>
<feature type="transmembrane region" description="Helical" evidence="5">
    <location>
        <begin position="199"/>
        <end position="225"/>
    </location>
</feature>
<dbReference type="PANTHER" id="PTHR19282">
    <property type="entry name" value="TETRASPANIN"/>
    <property type="match status" value="1"/>
</dbReference>
<dbReference type="Proteomes" id="UP001186944">
    <property type="component" value="Unassembled WGS sequence"/>
</dbReference>
<dbReference type="AlphaFoldDB" id="A0AA89C3C0"/>